<dbReference type="OrthoDB" id="10570307at2759"/>
<name>A0A397W837_9GLOM</name>
<gene>
    <name evidence="1" type="ORF">C2G38_2026463</name>
</gene>
<keyword evidence="2" id="KW-1185">Reference proteome</keyword>
<protein>
    <submittedName>
        <fullName evidence="1">Uncharacterized protein</fullName>
    </submittedName>
</protein>
<evidence type="ECO:0000313" key="2">
    <source>
        <dbReference type="Proteomes" id="UP000266673"/>
    </source>
</evidence>
<comment type="caution">
    <text evidence="1">The sequence shown here is derived from an EMBL/GenBank/DDBJ whole genome shotgun (WGS) entry which is preliminary data.</text>
</comment>
<organism evidence="1 2">
    <name type="scientific">Gigaspora rosea</name>
    <dbReference type="NCBI Taxonomy" id="44941"/>
    <lineage>
        <taxon>Eukaryota</taxon>
        <taxon>Fungi</taxon>
        <taxon>Fungi incertae sedis</taxon>
        <taxon>Mucoromycota</taxon>
        <taxon>Glomeromycotina</taxon>
        <taxon>Glomeromycetes</taxon>
        <taxon>Diversisporales</taxon>
        <taxon>Gigasporaceae</taxon>
        <taxon>Gigaspora</taxon>
    </lineage>
</organism>
<proteinExistence type="predicted"/>
<evidence type="ECO:0000313" key="1">
    <source>
        <dbReference type="EMBL" id="RIB30865.1"/>
    </source>
</evidence>
<dbReference type="Proteomes" id="UP000266673">
    <property type="component" value="Unassembled WGS sequence"/>
</dbReference>
<reference evidence="1 2" key="1">
    <citation type="submission" date="2018-06" db="EMBL/GenBank/DDBJ databases">
        <title>Comparative genomics reveals the genomic features of Rhizophagus irregularis, R. cerebriforme, R. diaphanum and Gigaspora rosea, and their symbiotic lifestyle signature.</title>
        <authorList>
            <person name="Morin E."/>
            <person name="San Clemente H."/>
            <person name="Chen E.C.H."/>
            <person name="De La Providencia I."/>
            <person name="Hainaut M."/>
            <person name="Kuo A."/>
            <person name="Kohler A."/>
            <person name="Murat C."/>
            <person name="Tang N."/>
            <person name="Roy S."/>
            <person name="Loubradou J."/>
            <person name="Henrissat B."/>
            <person name="Grigoriev I.V."/>
            <person name="Corradi N."/>
            <person name="Roux C."/>
            <person name="Martin F.M."/>
        </authorList>
    </citation>
    <scope>NUCLEOTIDE SEQUENCE [LARGE SCALE GENOMIC DNA]</scope>
    <source>
        <strain evidence="1 2">DAOM 194757</strain>
    </source>
</reference>
<dbReference type="AlphaFoldDB" id="A0A397W837"/>
<accession>A0A397W837</accession>
<dbReference type="EMBL" id="QKWP01000003">
    <property type="protein sequence ID" value="RIB30865.1"/>
    <property type="molecule type" value="Genomic_DNA"/>
</dbReference>
<sequence length="228" mass="25822">MPPLIAVPEYLKIPLPFLSGISLLDQKIDKEISDINFEIGPTGTRLIQAELFLDTLTENKVQFDSIQISQLSDIKITIINSEGVNGDLNIDLEASANIKGNTVKILTKNEKDKFLTTKFNTDTTLANIAIVLNVEEKVYNELKVPFYDIPLDNFLTDINPEFSLLFYPVTESPTMNFKLKSINIFANNFPKIEKFMPPQFYQTLNLTNISIDMSVYDPLDIENTMIGF</sequence>